<accession>A0AAU4K614</accession>
<keyword evidence="2 4" id="KW-0238">DNA-binding</keyword>
<dbReference type="PANTHER" id="PTHR30055:SF148">
    <property type="entry name" value="TETR-FAMILY TRANSCRIPTIONAL REGULATOR"/>
    <property type="match status" value="1"/>
</dbReference>
<evidence type="ECO:0000256" key="1">
    <source>
        <dbReference type="ARBA" id="ARBA00023015"/>
    </source>
</evidence>
<dbReference type="Pfam" id="PF00440">
    <property type="entry name" value="TetR_N"/>
    <property type="match status" value="1"/>
</dbReference>
<evidence type="ECO:0000313" key="7">
    <source>
        <dbReference type="Proteomes" id="UP001432128"/>
    </source>
</evidence>
<protein>
    <submittedName>
        <fullName evidence="6">TetR/AcrR family transcriptional regulator</fullName>
    </submittedName>
</protein>
<dbReference type="Pfam" id="PF16859">
    <property type="entry name" value="TetR_C_11"/>
    <property type="match status" value="1"/>
</dbReference>
<dbReference type="SUPFAM" id="SSF46689">
    <property type="entry name" value="Homeodomain-like"/>
    <property type="match status" value="1"/>
</dbReference>
<feature type="DNA-binding region" description="H-T-H motif" evidence="4">
    <location>
        <begin position="37"/>
        <end position="56"/>
    </location>
</feature>
<evidence type="ECO:0000313" key="6">
    <source>
        <dbReference type="EMBL" id="WUM21474.1"/>
    </source>
</evidence>
<dbReference type="AlphaFoldDB" id="A0AAU4K614"/>
<keyword evidence="1" id="KW-0805">Transcription regulation</keyword>
<sequence>MTDPGTVRPGGRTAQVRESVLRTVGDMVADRGFDALELPVVAERAGVGKTTLYRRWGSASALVSDLLVEMAASSRPRADTGSLRGDLTANAALVVDTLGDARQGRLFRAMFAAAATDPTTAESLATFYAVRVTEWAPCVDDAIMRGEAPAGTDAHEVIRAVSAPLYYRFLTTPTPPDGADADRAVAVVLAAVAAGAFTA</sequence>
<dbReference type="GO" id="GO:0003700">
    <property type="term" value="F:DNA-binding transcription factor activity"/>
    <property type="evidence" value="ECO:0007669"/>
    <property type="project" value="TreeGrafter"/>
</dbReference>
<dbReference type="InterPro" id="IPR001647">
    <property type="entry name" value="HTH_TetR"/>
</dbReference>
<evidence type="ECO:0000256" key="2">
    <source>
        <dbReference type="ARBA" id="ARBA00023125"/>
    </source>
</evidence>
<keyword evidence="3" id="KW-0804">Transcription</keyword>
<dbReference type="KEGG" id="whr:OG579_06715"/>
<dbReference type="InterPro" id="IPR050109">
    <property type="entry name" value="HTH-type_TetR-like_transc_reg"/>
</dbReference>
<dbReference type="SUPFAM" id="SSF48498">
    <property type="entry name" value="Tetracyclin repressor-like, C-terminal domain"/>
    <property type="match status" value="1"/>
</dbReference>
<evidence type="ECO:0000259" key="5">
    <source>
        <dbReference type="PROSITE" id="PS50977"/>
    </source>
</evidence>
<gene>
    <name evidence="6" type="ORF">OG579_06715</name>
</gene>
<dbReference type="InterPro" id="IPR036271">
    <property type="entry name" value="Tet_transcr_reg_TetR-rel_C_sf"/>
</dbReference>
<dbReference type="PROSITE" id="PS50977">
    <property type="entry name" value="HTH_TETR_2"/>
    <property type="match status" value="1"/>
</dbReference>
<evidence type="ECO:0000256" key="3">
    <source>
        <dbReference type="ARBA" id="ARBA00023163"/>
    </source>
</evidence>
<dbReference type="Gene3D" id="1.10.10.60">
    <property type="entry name" value="Homeodomain-like"/>
    <property type="match status" value="1"/>
</dbReference>
<dbReference type="EMBL" id="CP108021">
    <property type="protein sequence ID" value="WUM21474.1"/>
    <property type="molecule type" value="Genomic_DNA"/>
</dbReference>
<evidence type="ECO:0000256" key="4">
    <source>
        <dbReference type="PROSITE-ProRule" id="PRU00335"/>
    </source>
</evidence>
<keyword evidence="7" id="KW-1185">Reference proteome</keyword>
<dbReference type="InterPro" id="IPR009057">
    <property type="entry name" value="Homeodomain-like_sf"/>
</dbReference>
<organism evidence="6 7">
    <name type="scientific">Williamsia herbipolensis</name>
    <dbReference type="NCBI Taxonomy" id="1603258"/>
    <lineage>
        <taxon>Bacteria</taxon>
        <taxon>Bacillati</taxon>
        <taxon>Actinomycetota</taxon>
        <taxon>Actinomycetes</taxon>
        <taxon>Mycobacteriales</taxon>
        <taxon>Nocardiaceae</taxon>
        <taxon>Williamsia</taxon>
    </lineage>
</organism>
<feature type="domain" description="HTH tetR-type" evidence="5">
    <location>
        <begin position="14"/>
        <end position="74"/>
    </location>
</feature>
<dbReference type="Gene3D" id="1.10.357.10">
    <property type="entry name" value="Tetracycline Repressor, domain 2"/>
    <property type="match status" value="1"/>
</dbReference>
<dbReference type="GO" id="GO:0000976">
    <property type="term" value="F:transcription cis-regulatory region binding"/>
    <property type="evidence" value="ECO:0007669"/>
    <property type="project" value="TreeGrafter"/>
</dbReference>
<name>A0AAU4K614_9NOCA</name>
<dbReference type="InterPro" id="IPR011075">
    <property type="entry name" value="TetR_C"/>
</dbReference>
<reference evidence="6 7" key="1">
    <citation type="submission" date="2022-10" db="EMBL/GenBank/DDBJ databases">
        <title>The complete genomes of actinobacterial strains from the NBC collection.</title>
        <authorList>
            <person name="Joergensen T.S."/>
            <person name="Alvarez Arevalo M."/>
            <person name="Sterndorff E.B."/>
            <person name="Faurdal D."/>
            <person name="Vuksanovic O."/>
            <person name="Mourched A.-S."/>
            <person name="Charusanti P."/>
            <person name="Shaw S."/>
            <person name="Blin K."/>
            <person name="Weber T."/>
        </authorList>
    </citation>
    <scope>NUCLEOTIDE SEQUENCE [LARGE SCALE GENOMIC DNA]</scope>
    <source>
        <strain evidence="6 7">NBC_00319</strain>
    </source>
</reference>
<dbReference type="PANTHER" id="PTHR30055">
    <property type="entry name" value="HTH-TYPE TRANSCRIPTIONAL REGULATOR RUTR"/>
    <property type="match status" value="1"/>
</dbReference>
<proteinExistence type="predicted"/>
<dbReference type="Proteomes" id="UP001432128">
    <property type="component" value="Chromosome"/>
</dbReference>